<organism evidence="15 16">
    <name type="scientific">Mariprofundus erugo</name>
    <dbReference type="NCBI Taxonomy" id="2528639"/>
    <lineage>
        <taxon>Bacteria</taxon>
        <taxon>Pseudomonadati</taxon>
        <taxon>Pseudomonadota</taxon>
        <taxon>Candidatius Mariprofundia</taxon>
        <taxon>Mariprofundales</taxon>
        <taxon>Mariprofundaceae</taxon>
        <taxon>Mariprofundus</taxon>
    </lineage>
</organism>
<evidence type="ECO:0000256" key="1">
    <source>
        <dbReference type="ARBA" id="ARBA00001966"/>
    </source>
</evidence>
<evidence type="ECO:0000313" key="16">
    <source>
        <dbReference type="Proteomes" id="UP000306585"/>
    </source>
</evidence>
<dbReference type="InterPro" id="IPR051827">
    <property type="entry name" value="Cas4_exonuclease"/>
</dbReference>
<dbReference type="GO" id="GO:0051607">
    <property type="term" value="P:defense response to virus"/>
    <property type="evidence" value="ECO:0007669"/>
    <property type="project" value="UniProtKB-KW"/>
</dbReference>
<evidence type="ECO:0000256" key="8">
    <source>
        <dbReference type="ARBA" id="ARBA00022839"/>
    </source>
</evidence>
<keyword evidence="11 13" id="KW-0051">Antiviral defense</keyword>
<comment type="cofactor">
    <cofactor evidence="13">
        <name>iron-sulfur cluster</name>
        <dbReference type="ChEBI" id="CHEBI:30408"/>
    </cofactor>
</comment>
<feature type="domain" description="DUF83" evidence="14">
    <location>
        <begin position="11"/>
        <end position="185"/>
    </location>
</feature>
<dbReference type="GO" id="GO:0004527">
    <property type="term" value="F:exonuclease activity"/>
    <property type="evidence" value="ECO:0007669"/>
    <property type="project" value="UniProtKB-KW"/>
</dbReference>
<evidence type="ECO:0000256" key="11">
    <source>
        <dbReference type="ARBA" id="ARBA00023118"/>
    </source>
</evidence>
<dbReference type="Proteomes" id="UP000306585">
    <property type="component" value="Unassembled WGS sequence"/>
</dbReference>
<evidence type="ECO:0000256" key="3">
    <source>
        <dbReference type="ARBA" id="ARBA00012768"/>
    </source>
</evidence>
<evidence type="ECO:0000256" key="12">
    <source>
        <dbReference type="ARBA" id="ARBA00023211"/>
    </source>
</evidence>
<comment type="cofactor">
    <cofactor evidence="13">
        <name>Mg(2+)</name>
        <dbReference type="ChEBI" id="CHEBI:18420"/>
    </cofactor>
    <cofactor evidence="13">
        <name>Mn(2+)</name>
        <dbReference type="ChEBI" id="CHEBI:29035"/>
    </cofactor>
    <text evidence="13">Mg(2+) or Mn(2+) required for ssDNA cleavage activity.</text>
</comment>
<dbReference type="EC" id="3.1.12.1" evidence="3 13"/>
<evidence type="ECO:0000256" key="6">
    <source>
        <dbReference type="ARBA" id="ARBA00022723"/>
    </source>
</evidence>
<comment type="cofactor">
    <cofactor evidence="1">
        <name>[4Fe-4S] cluster</name>
        <dbReference type="ChEBI" id="CHEBI:49883"/>
    </cofactor>
</comment>
<keyword evidence="9 13" id="KW-0408">Iron</keyword>
<comment type="function">
    <text evidence="13">CRISPR (clustered regularly interspaced short palindromic repeat) is an adaptive immune system that provides protection against mobile genetic elements (viruses, transposable elements and conjugative plasmids). CRISPR clusters contain sequences complementary to antecedent mobile elements and target invading nucleic acids. CRISPR clusters are transcribed and processed into CRISPR RNA (crRNA).</text>
</comment>
<dbReference type="InterPro" id="IPR022765">
    <property type="entry name" value="Dna2/Cas4_DUF83"/>
</dbReference>
<name>A0A5R9GPV5_9PROT</name>
<dbReference type="PANTHER" id="PTHR36531">
    <property type="entry name" value="CRISPR-ASSOCIATED EXONUCLEASE CAS4"/>
    <property type="match status" value="1"/>
</dbReference>
<dbReference type="Pfam" id="PF01930">
    <property type="entry name" value="Cas_Cas4"/>
    <property type="match status" value="1"/>
</dbReference>
<dbReference type="InterPro" id="IPR011604">
    <property type="entry name" value="PDDEXK-like_dom_sf"/>
</dbReference>
<dbReference type="PANTHER" id="PTHR36531:SF6">
    <property type="entry name" value="DNA REPLICATION ATP-DEPENDENT HELICASE_NUCLEASE DNA2"/>
    <property type="match status" value="1"/>
</dbReference>
<dbReference type="EMBL" id="VBRY01000005">
    <property type="protein sequence ID" value="TLS67628.1"/>
    <property type="molecule type" value="Genomic_DNA"/>
</dbReference>
<keyword evidence="6 13" id="KW-0479">Metal-binding</keyword>
<evidence type="ECO:0000256" key="7">
    <source>
        <dbReference type="ARBA" id="ARBA00022801"/>
    </source>
</evidence>
<comment type="similarity">
    <text evidence="2 13">Belongs to the CRISPR-associated exonuclease Cas4 family.</text>
</comment>
<keyword evidence="8 13" id="KW-0269">Exonuclease</keyword>
<dbReference type="GO" id="GO:0046872">
    <property type="term" value="F:metal ion binding"/>
    <property type="evidence" value="ECO:0007669"/>
    <property type="project" value="UniProtKB-KW"/>
</dbReference>
<keyword evidence="5 13" id="KW-0540">Nuclease</keyword>
<evidence type="ECO:0000256" key="13">
    <source>
        <dbReference type="RuleBase" id="RU365022"/>
    </source>
</evidence>
<dbReference type="Gene3D" id="3.90.320.10">
    <property type="match status" value="1"/>
</dbReference>
<sequence length="207" mass="23536">MTGSSDPIPISALQHFIYCQRQCGLIHVAQVWSENLHTQKGRREHDRVDVPEYEVKAGMRIERALPVWSETLGLIGKCDVVEFHDDGAVYPVEYKHGPRKKGLHDDIQLCAQAICLEEMLNVTIAEGAIYHVKSRRRRVVAFNEMLRGKLRETVVAVRAMVESGEIPGPVLARHCEQCSLKEICLPEMQARAIDLYEPMAEELCVRY</sequence>
<dbReference type="RefSeq" id="WP_138239061.1">
    <property type="nucleotide sequence ID" value="NZ_VBRY01000005.1"/>
</dbReference>
<evidence type="ECO:0000256" key="4">
    <source>
        <dbReference type="ARBA" id="ARBA00020049"/>
    </source>
</evidence>
<evidence type="ECO:0000256" key="10">
    <source>
        <dbReference type="ARBA" id="ARBA00023014"/>
    </source>
</evidence>
<keyword evidence="10 13" id="KW-0411">Iron-sulfur</keyword>
<gene>
    <name evidence="15" type="primary">cas4</name>
    <name evidence="15" type="ORF">FEF65_06865</name>
</gene>
<accession>A0A5R9GPV5</accession>
<protein>
    <recommendedName>
        <fullName evidence="4 13">CRISPR-associated exonuclease Cas4</fullName>
        <ecNumber evidence="3 13">3.1.12.1</ecNumber>
    </recommendedName>
</protein>
<evidence type="ECO:0000256" key="5">
    <source>
        <dbReference type="ARBA" id="ARBA00022722"/>
    </source>
</evidence>
<dbReference type="NCBIfam" id="TIGR00372">
    <property type="entry name" value="cas4"/>
    <property type="match status" value="1"/>
</dbReference>
<comment type="caution">
    <text evidence="15">The sequence shown here is derived from an EMBL/GenBank/DDBJ whole genome shotgun (WGS) entry which is preliminary data.</text>
</comment>
<evidence type="ECO:0000259" key="14">
    <source>
        <dbReference type="Pfam" id="PF01930"/>
    </source>
</evidence>
<evidence type="ECO:0000256" key="9">
    <source>
        <dbReference type="ARBA" id="ARBA00023004"/>
    </source>
</evidence>
<keyword evidence="16" id="KW-1185">Reference proteome</keyword>
<evidence type="ECO:0000313" key="15">
    <source>
        <dbReference type="EMBL" id="TLS67628.1"/>
    </source>
</evidence>
<reference evidence="15 16" key="1">
    <citation type="journal article" date="2019" name="Appl. Environ. Microbiol.">
        <title>Environmental Evidence and Genomic Insight of Iron-oxidizing Bacteria Preference Towards More Corrosion Resistant Stainless Steel at Higher Salinities.</title>
        <authorList>
            <person name="Garrison C.E."/>
            <person name="Price K.A."/>
            <person name="Field E.K."/>
        </authorList>
    </citation>
    <scope>NUCLEOTIDE SEQUENCE [LARGE SCALE GENOMIC DNA]</scope>
    <source>
        <strain evidence="15 16">P3</strain>
    </source>
</reference>
<dbReference type="AlphaFoldDB" id="A0A5R9GPV5"/>
<proteinExistence type="inferred from homology"/>
<keyword evidence="7 13" id="KW-0378">Hydrolase</keyword>
<keyword evidence="12 13" id="KW-0464">Manganese</keyword>
<dbReference type="InterPro" id="IPR013343">
    <property type="entry name" value="CRISPR-assoc_prot_Cas4"/>
</dbReference>
<evidence type="ECO:0000256" key="2">
    <source>
        <dbReference type="ARBA" id="ARBA00009189"/>
    </source>
</evidence>
<dbReference type="GO" id="GO:0051536">
    <property type="term" value="F:iron-sulfur cluster binding"/>
    <property type="evidence" value="ECO:0007669"/>
    <property type="project" value="UniProtKB-KW"/>
</dbReference>